<accession>H0XWB7</accession>
<dbReference type="GeneTree" id="ENSGT00940000168419"/>
<evidence type="ECO:0000256" key="1">
    <source>
        <dbReference type="SAM" id="MobiDB-lite"/>
    </source>
</evidence>
<dbReference type="InParanoid" id="H0XWB7"/>
<reference evidence="2" key="2">
    <citation type="submission" date="2025-08" db="UniProtKB">
        <authorList>
            <consortium name="Ensembl"/>
        </authorList>
    </citation>
    <scope>IDENTIFICATION</scope>
</reference>
<name>H0XWB7_OTOGA</name>
<evidence type="ECO:0000313" key="2">
    <source>
        <dbReference type="Ensembl" id="ENSOGAP00000020410.1"/>
    </source>
</evidence>
<proteinExistence type="predicted"/>
<dbReference type="PANTHER" id="PTHR12138:SF162">
    <property type="entry name" value="CHROMOSOME UNDETERMINED SCAFFOLD_275, WHOLE GENOME SHOTGUN SEQUENCE"/>
    <property type="match status" value="1"/>
</dbReference>
<dbReference type="OMA" id="CHHRQLI"/>
<sequence>QKKKKKKKKKKKSLYERPSLTLSPSVECCGVTAHSNLLLLGSSDPPASASQVAGTTGAHHNAQL</sequence>
<dbReference type="PANTHER" id="PTHR12138">
    <property type="entry name" value="PRIMATE-EXPANDED PROTEIN FAMILY"/>
    <property type="match status" value="1"/>
</dbReference>
<keyword evidence="3" id="KW-1185">Reference proteome</keyword>
<dbReference type="eggNOG" id="ENOG502TD8C">
    <property type="taxonomic scope" value="Eukaryota"/>
</dbReference>
<reference evidence="2" key="3">
    <citation type="submission" date="2025-09" db="UniProtKB">
        <authorList>
            <consortium name="Ensembl"/>
        </authorList>
    </citation>
    <scope>IDENTIFICATION</scope>
</reference>
<reference evidence="3" key="1">
    <citation type="submission" date="2011-03" db="EMBL/GenBank/DDBJ databases">
        <title>Version 3 of the genome sequence of Otolemur garnettii (Bushbaby).</title>
        <authorList>
            <consortium name="The Broad Institute Genome Sequencing Platform"/>
            <person name="Di Palma F."/>
            <person name="Johnson J."/>
            <person name="Lander E.S."/>
            <person name="Lindblad-Toh K."/>
            <person name="Jaffe D.B."/>
            <person name="Gnerre S."/>
            <person name="MacCallum I."/>
            <person name="Przybylski D."/>
            <person name="Ribeiro F.J."/>
            <person name="Burton J.N."/>
            <person name="Walker B.J."/>
            <person name="Sharpe T."/>
            <person name="Hall G."/>
        </authorList>
    </citation>
    <scope>NUCLEOTIDE SEQUENCE [LARGE SCALE GENOMIC DNA]</scope>
</reference>
<dbReference type="AlphaFoldDB" id="H0XWB7"/>
<dbReference type="Ensembl" id="ENSOGAT00000025879.1">
    <property type="protein sequence ID" value="ENSOGAP00000020410.1"/>
    <property type="gene ID" value="ENSOGAG00000032111.1"/>
</dbReference>
<organism evidence="2 3">
    <name type="scientific">Otolemur garnettii</name>
    <name type="common">Small-eared galago</name>
    <name type="synonym">Garnett's greater bushbaby</name>
    <dbReference type="NCBI Taxonomy" id="30611"/>
    <lineage>
        <taxon>Eukaryota</taxon>
        <taxon>Metazoa</taxon>
        <taxon>Chordata</taxon>
        <taxon>Craniata</taxon>
        <taxon>Vertebrata</taxon>
        <taxon>Euteleostomi</taxon>
        <taxon>Mammalia</taxon>
        <taxon>Eutheria</taxon>
        <taxon>Euarchontoglires</taxon>
        <taxon>Primates</taxon>
        <taxon>Strepsirrhini</taxon>
        <taxon>Lorisiformes</taxon>
        <taxon>Galagidae</taxon>
        <taxon>Otolemur</taxon>
    </lineage>
</organism>
<feature type="region of interest" description="Disordered" evidence="1">
    <location>
        <begin position="40"/>
        <end position="64"/>
    </location>
</feature>
<evidence type="ECO:0000313" key="3">
    <source>
        <dbReference type="Proteomes" id="UP000005225"/>
    </source>
</evidence>
<dbReference type="Proteomes" id="UP000005225">
    <property type="component" value="Unassembled WGS sequence"/>
</dbReference>
<dbReference type="EMBL" id="AAQR03144884">
    <property type="status" value="NOT_ANNOTATED_CDS"/>
    <property type="molecule type" value="Genomic_DNA"/>
</dbReference>
<dbReference type="STRING" id="30611.ENSOGAP00000020410"/>
<protein>
    <submittedName>
        <fullName evidence="2">Uncharacterized protein</fullName>
    </submittedName>
</protein>
<dbReference type="PRINTS" id="PR02045">
    <property type="entry name" value="F138DOMAIN"/>
</dbReference>
<dbReference type="HOGENOM" id="CLU_118864_6_1_1"/>